<dbReference type="InterPro" id="IPR008271">
    <property type="entry name" value="Ser/Thr_kinase_AS"/>
</dbReference>
<sequence length="623" mass="68952">MPCRILSSPSPLLISIVFLLLLLISINGSPVTNSPATSSCPNSATCGKQLITYPFWVHQNPTSYCGNEGFMLICEDDDRLILSLGSHNYTVTKIYYPTRTFSIADTDFLDAGICPWPRHNLSFEGNSVLDYTSWDINLTFFLNCSFGDVLIDNKINCSLPGSSGKSSYIFTDEYLSTAIEYNLAQRCQGIVVVPVLNDPPLSDIWSHLLGDFGELLKNGFQLRWPDEISGACDRCESSGGRCGYTQPNSTSWVFACFCSGVMRDHSCGSHDPRKTGIMIGAIGAATGLSLGFLLLLVYLLRYRKSHSNNAQSVEDLLQKYGSSMPKRYKYSEIKRMTKSFSHKLGQGGYGTVFKGNLCDGRLVAVKVLGESKGNGEEFINEVVSIGRTSHVNIVCLLGFCLKGSKRALVYEFMPNGSLEKFIYTEVPDAKIKLGWEKLYEIAVGIARGLEYLHRGCSTRIVHFDIKPHNILLDQDFCPKISDFGLAKLCPPKESIISIVGARGTVGYIAPEVFSRNFGVVSSKSDVYSYGMMVLEMVGGRKNIDASAENTSEIYFPHWVYDHLNHYDTLEACGVTSDTEEIAKKMIIVGLWCIQMLPADRPLISRVVNMLEGSISDLQMPPRP</sequence>
<name>A0A8B9A520_PHODC</name>
<gene>
    <name evidence="17" type="primary">LOC103712816</name>
</gene>
<dbReference type="GO" id="GO:0016020">
    <property type="term" value="C:membrane"/>
    <property type="evidence" value="ECO:0007669"/>
    <property type="project" value="UniProtKB-SubCell"/>
</dbReference>
<dbReference type="InterPro" id="IPR032872">
    <property type="entry name" value="WAK_assoc_C"/>
</dbReference>
<keyword evidence="10 13" id="KW-0472">Membrane</keyword>
<keyword evidence="2" id="KW-0723">Serine/threonine-protein kinase</keyword>
<keyword evidence="16" id="KW-1185">Reference proteome</keyword>
<accession>A0A8B9A520</accession>
<evidence type="ECO:0000256" key="9">
    <source>
        <dbReference type="ARBA" id="ARBA00022989"/>
    </source>
</evidence>
<evidence type="ECO:0000313" key="16">
    <source>
        <dbReference type="Proteomes" id="UP000228380"/>
    </source>
</evidence>
<dbReference type="Gene3D" id="3.30.200.20">
    <property type="entry name" value="Phosphorylase Kinase, domain 1"/>
    <property type="match status" value="1"/>
</dbReference>
<feature type="binding site" evidence="12">
    <location>
        <position position="366"/>
    </location>
    <ligand>
        <name>ATP</name>
        <dbReference type="ChEBI" id="CHEBI:30616"/>
    </ligand>
</feature>
<evidence type="ECO:0000256" key="2">
    <source>
        <dbReference type="ARBA" id="ARBA00022527"/>
    </source>
</evidence>
<dbReference type="Pfam" id="PF00069">
    <property type="entry name" value="Pkinase"/>
    <property type="match status" value="1"/>
</dbReference>
<dbReference type="PROSITE" id="PS00108">
    <property type="entry name" value="PROTEIN_KINASE_ST"/>
    <property type="match status" value="1"/>
</dbReference>
<evidence type="ECO:0000256" key="10">
    <source>
        <dbReference type="ARBA" id="ARBA00023136"/>
    </source>
</evidence>
<proteinExistence type="predicted"/>
<evidence type="ECO:0000256" key="3">
    <source>
        <dbReference type="ARBA" id="ARBA00022679"/>
    </source>
</evidence>
<keyword evidence="3" id="KW-0808">Transferase</keyword>
<feature type="domain" description="Protein kinase" evidence="15">
    <location>
        <begin position="338"/>
        <end position="614"/>
    </location>
</feature>
<dbReference type="InterPro" id="IPR017441">
    <property type="entry name" value="Protein_kinase_ATP_BS"/>
</dbReference>
<keyword evidence="11" id="KW-0325">Glycoprotein</keyword>
<dbReference type="InterPro" id="IPR025287">
    <property type="entry name" value="WAK_GUB"/>
</dbReference>
<protein>
    <submittedName>
        <fullName evidence="17">LEAF RUST 10 DISEASE-RESISTANCE LOCUS RECEPTOR-LIKE PROTEIN KINASE-like 2.1</fullName>
    </submittedName>
</protein>
<dbReference type="InterPro" id="IPR011009">
    <property type="entry name" value="Kinase-like_dom_sf"/>
</dbReference>
<feature type="signal peptide" evidence="14">
    <location>
        <begin position="1"/>
        <end position="28"/>
    </location>
</feature>
<reference evidence="17" key="2">
    <citation type="submission" date="2025-08" db="UniProtKB">
        <authorList>
            <consortium name="RefSeq"/>
        </authorList>
    </citation>
    <scope>IDENTIFICATION</scope>
    <source>
        <tissue evidence="17">Young leaves</tissue>
    </source>
</reference>
<keyword evidence="5 14" id="KW-0732">Signal</keyword>
<evidence type="ECO:0000256" key="1">
    <source>
        <dbReference type="ARBA" id="ARBA00004479"/>
    </source>
</evidence>
<dbReference type="GO" id="GO:0005524">
    <property type="term" value="F:ATP binding"/>
    <property type="evidence" value="ECO:0007669"/>
    <property type="project" value="UniProtKB-UniRule"/>
</dbReference>
<evidence type="ECO:0000256" key="7">
    <source>
        <dbReference type="ARBA" id="ARBA00022777"/>
    </source>
</evidence>
<dbReference type="AlphaFoldDB" id="A0A8B9A520"/>
<evidence type="ECO:0000256" key="5">
    <source>
        <dbReference type="ARBA" id="ARBA00022729"/>
    </source>
</evidence>
<evidence type="ECO:0000256" key="6">
    <source>
        <dbReference type="ARBA" id="ARBA00022741"/>
    </source>
</evidence>
<dbReference type="FunFam" id="3.30.200.20:FF:000178">
    <property type="entry name" value="serine/threonine-protein kinase PBS1-like"/>
    <property type="match status" value="1"/>
</dbReference>
<dbReference type="FunFam" id="1.10.510.10:FF:000590">
    <property type="entry name" value="PR5-like receptor kinase"/>
    <property type="match status" value="1"/>
</dbReference>
<comment type="subcellular location">
    <subcellularLocation>
        <location evidence="1">Membrane</location>
        <topology evidence="1">Single-pass type I membrane protein</topology>
    </subcellularLocation>
</comment>
<dbReference type="OrthoDB" id="4062651at2759"/>
<dbReference type="GeneID" id="103712816"/>
<evidence type="ECO:0000256" key="8">
    <source>
        <dbReference type="ARBA" id="ARBA00022840"/>
    </source>
</evidence>
<keyword evidence="7" id="KW-0418">Kinase</keyword>
<dbReference type="PROSITE" id="PS00107">
    <property type="entry name" value="PROTEIN_KINASE_ATP"/>
    <property type="match status" value="1"/>
</dbReference>
<keyword evidence="6 12" id="KW-0547">Nucleotide-binding</keyword>
<dbReference type="SMART" id="SM00220">
    <property type="entry name" value="S_TKc"/>
    <property type="match status" value="1"/>
</dbReference>
<dbReference type="GO" id="GO:0004674">
    <property type="term" value="F:protein serine/threonine kinase activity"/>
    <property type="evidence" value="ECO:0007669"/>
    <property type="project" value="UniProtKB-KW"/>
</dbReference>
<feature type="transmembrane region" description="Helical" evidence="13">
    <location>
        <begin position="277"/>
        <end position="300"/>
    </location>
</feature>
<evidence type="ECO:0000259" key="15">
    <source>
        <dbReference type="PROSITE" id="PS50011"/>
    </source>
</evidence>
<evidence type="ECO:0000256" key="4">
    <source>
        <dbReference type="ARBA" id="ARBA00022692"/>
    </source>
</evidence>
<keyword evidence="4 13" id="KW-0812">Transmembrane</keyword>
<dbReference type="KEGG" id="pda:103712816"/>
<feature type="chain" id="PRO_5034675040" evidence="14">
    <location>
        <begin position="29"/>
        <end position="623"/>
    </location>
</feature>
<keyword evidence="9 13" id="KW-1133">Transmembrane helix</keyword>
<dbReference type="PROSITE" id="PS50011">
    <property type="entry name" value="PROTEIN_KINASE_DOM"/>
    <property type="match status" value="1"/>
</dbReference>
<dbReference type="Pfam" id="PF14380">
    <property type="entry name" value="WAK_assoc"/>
    <property type="match status" value="1"/>
</dbReference>
<reference evidence="16" key="1">
    <citation type="journal article" date="2019" name="Nat. Commun.">
        <title>Genome-wide association mapping of date palm fruit traits.</title>
        <authorList>
            <person name="Hazzouri K.M."/>
            <person name="Gros-Balthazard M."/>
            <person name="Flowers J.M."/>
            <person name="Copetti D."/>
            <person name="Lemansour A."/>
            <person name="Lebrun M."/>
            <person name="Masmoudi K."/>
            <person name="Ferrand S."/>
            <person name="Dhar M.I."/>
            <person name="Fresquez Z.A."/>
            <person name="Rosas U."/>
            <person name="Zhang J."/>
            <person name="Talag J."/>
            <person name="Lee S."/>
            <person name="Kudrna D."/>
            <person name="Powell R.F."/>
            <person name="Leitch I.J."/>
            <person name="Krueger R.R."/>
            <person name="Wing R.A."/>
            <person name="Amiri K.M.A."/>
            <person name="Purugganan M.D."/>
        </authorList>
    </citation>
    <scope>NUCLEOTIDE SEQUENCE [LARGE SCALE GENOMIC DNA]</scope>
    <source>
        <strain evidence="16">cv. Khalas</strain>
    </source>
</reference>
<dbReference type="PANTHER" id="PTHR27009">
    <property type="entry name" value="RUST RESISTANCE KINASE LR10-RELATED"/>
    <property type="match status" value="1"/>
</dbReference>
<evidence type="ECO:0000256" key="13">
    <source>
        <dbReference type="SAM" id="Phobius"/>
    </source>
</evidence>
<evidence type="ECO:0000313" key="17">
    <source>
        <dbReference type="RefSeq" id="XP_038981735.1"/>
    </source>
</evidence>
<dbReference type="Proteomes" id="UP000228380">
    <property type="component" value="Chromosome 4"/>
</dbReference>
<dbReference type="Gene3D" id="1.10.510.10">
    <property type="entry name" value="Transferase(Phosphotransferase) domain 1"/>
    <property type="match status" value="1"/>
</dbReference>
<organism evidence="16 17">
    <name type="scientific">Phoenix dactylifera</name>
    <name type="common">Date palm</name>
    <dbReference type="NCBI Taxonomy" id="42345"/>
    <lineage>
        <taxon>Eukaryota</taxon>
        <taxon>Viridiplantae</taxon>
        <taxon>Streptophyta</taxon>
        <taxon>Embryophyta</taxon>
        <taxon>Tracheophyta</taxon>
        <taxon>Spermatophyta</taxon>
        <taxon>Magnoliopsida</taxon>
        <taxon>Liliopsida</taxon>
        <taxon>Arecaceae</taxon>
        <taxon>Coryphoideae</taxon>
        <taxon>Phoeniceae</taxon>
        <taxon>Phoenix</taxon>
    </lineage>
</organism>
<dbReference type="Pfam" id="PF13947">
    <property type="entry name" value="GUB_WAK_bind"/>
    <property type="match status" value="1"/>
</dbReference>
<dbReference type="InterPro" id="IPR045874">
    <property type="entry name" value="LRK10/LRL21-25-like"/>
</dbReference>
<dbReference type="SUPFAM" id="SSF56112">
    <property type="entry name" value="Protein kinase-like (PK-like)"/>
    <property type="match status" value="1"/>
</dbReference>
<evidence type="ECO:0000256" key="14">
    <source>
        <dbReference type="SAM" id="SignalP"/>
    </source>
</evidence>
<evidence type="ECO:0000256" key="11">
    <source>
        <dbReference type="ARBA" id="ARBA00023180"/>
    </source>
</evidence>
<dbReference type="GO" id="GO:0030247">
    <property type="term" value="F:polysaccharide binding"/>
    <property type="evidence" value="ECO:0007669"/>
    <property type="project" value="InterPro"/>
</dbReference>
<dbReference type="RefSeq" id="XP_038981735.1">
    <property type="nucleotide sequence ID" value="XM_039125807.1"/>
</dbReference>
<keyword evidence="8 12" id="KW-0067">ATP-binding</keyword>
<evidence type="ECO:0000256" key="12">
    <source>
        <dbReference type="PROSITE-ProRule" id="PRU10141"/>
    </source>
</evidence>
<dbReference type="InterPro" id="IPR000719">
    <property type="entry name" value="Prot_kinase_dom"/>
</dbReference>